<keyword evidence="2" id="KW-1185">Reference proteome</keyword>
<proteinExistence type="predicted"/>
<dbReference type="STRING" id="36646.A0A1V6UJ11"/>
<reference evidence="2" key="1">
    <citation type="journal article" date="2017" name="Nat. Microbiol.">
        <title>Global analysis of biosynthetic gene clusters reveals vast potential of secondary metabolite production in Penicillium species.</title>
        <authorList>
            <person name="Nielsen J.C."/>
            <person name="Grijseels S."/>
            <person name="Prigent S."/>
            <person name="Ji B."/>
            <person name="Dainat J."/>
            <person name="Nielsen K.F."/>
            <person name="Frisvad J.C."/>
            <person name="Workman M."/>
            <person name="Nielsen J."/>
        </authorList>
    </citation>
    <scope>NUCLEOTIDE SEQUENCE [LARGE SCALE GENOMIC DNA]</scope>
    <source>
        <strain evidence="2">IBT 31321</strain>
    </source>
</reference>
<dbReference type="AlphaFoldDB" id="A0A1V6UJ11"/>
<protein>
    <submittedName>
        <fullName evidence="1">Uncharacterized protein</fullName>
    </submittedName>
</protein>
<dbReference type="EMBL" id="MDDG01000008">
    <property type="protein sequence ID" value="OQE38417.1"/>
    <property type="molecule type" value="Genomic_DNA"/>
</dbReference>
<accession>A0A1V6UJ11</accession>
<organism evidence="1 2">
    <name type="scientific">Penicillium coprophilum</name>
    <dbReference type="NCBI Taxonomy" id="36646"/>
    <lineage>
        <taxon>Eukaryota</taxon>
        <taxon>Fungi</taxon>
        <taxon>Dikarya</taxon>
        <taxon>Ascomycota</taxon>
        <taxon>Pezizomycotina</taxon>
        <taxon>Eurotiomycetes</taxon>
        <taxon>Eurotiomycetidae</taxon>
        <taxon>Eurotiales</taxon>
        <taxon>Aspergillaceae</taxon>
        <taxon>Penicillium</taxon>
    </lineage>
</organism>
<dbReference type="Proteomes" id="UP000191500">
    <property type="component" value="Unassembled WGS sequence"/>
</dbReference>
<sequence length="119" mass="14327">MTNCEDEPIRTGRLTESQRLSIPMRESWESGDFWIMYAARSNFAFDAIYWQKIDKRFFEPMTTCLDPSNAWKEKVDILEPEERQKLEEYVDPKLRHMETRVLAWDPDEHTLEYMAKMNA</sequence>
<comment type="caution">
    <text evidence="1">The sequence shown here is derived from an EMBL/GenBank/DDBJ whole genome shotgun (WGS) entry which is preliminary data.</text>
</comment>
<evidence type="ECO:0000313" key="1">
    <source>
        <dbReference type="EMBL" id="OQE38417.1"/>
    </source>
</evidence>
<name>A0A1V6UJ11_9EURO</name>
<gene>
    <name evidence="1" type="ORF">PENCOP_c008G05547</name>
</gene>
<evidence type="ECO:0000313" key="2">
    <source>
        <dbReference type="Proteomes" id="UP000191500"/>
    </source>
</evidence>